<name>C0NCK3_AJECG</name>
<evidence type="ECO:0000313" key="3">
    <source>
        <dbReference type="Proteomes" id="UP000001631"/>
    </source>
</evidence>
<dbReference type="AlphaFoldDB" id="C0NCK3"/>
<dbReference type="InParanoid" id="C0NCK3"/>
<dbReference type="GeneID" id="69033866"/>
<accession>C0NCK3</accession>
<keyword evidence="3" id="KW-1185">Reference proteome</keyword>
<sequence>MYCGRFRVVDSKGGEGSVDHTGLTTDDRECARTHSRSIREYYGFGFIGGSEAIPMDRVRGMGGGDESRGEESGWFGGTAPKAVVRNGEERLSETGDGLTWAALGDNSKSELLATVDGSYRVTAVMILRAFEC</sequence>
<evidence type="ECO:0000256" key="1">
    <source>
        <dbReference type="SAM" id="MobiDB-lite"/>
    </source>
</evidence>
<dbReference type="Proteomes" id="UP000001631">
    <property type="component" value="Unassembled WGS sequence"/>
</dbReference>
<feature type="compositionally biased region" description="Basic and acidic residues" evidence="1">
    <location>
        <begin position="57"/>
        <end position="71"/>
    </location>
</feature>
<dbReference type="HOGENOM" id="CLU_2108392_0_0_1"/>
<dbReference type="RefSeq" id="XP_045291874.1">
    <property type="nucleotide sequence ID" value="XM_045427899.1"/>
</dbReference>
<protein>
    <submittedName>
        <fullName evidence="2">Uncharacterized protein</fullName>
    </submittedName>
</protein>
<reference evidence="2" key="1">
    <citation type="submission" date="2009-02" db="EMBL/GenBank/DDBJ databases">
        <title>The Genome Sequence of Ajellomyces capsulatus strain G186AR.</title>
        <authorList>
            <consortium name="The Broad Institute Genome Sequencing Platform"/>
            <person name="Champion M."/>
            <person name="Cuomo C."/>
            <person name="Ma L.-J."/>
            <person name="Henn M.R."/>
            <person name="Sil A."/>
            <person name="Goldman B."/>
            <person name="Young S.K."/>
            <person name="Kodira C.D."/>
            <person name="Zeng Q."/>
            <person name="Koehrsen M."/>
            <person name="Alvarado L."/>
            <person name="Berlin A."/>
            <person name="Borenstein D."/>
            <person name="Chen Z."/>
            <person name="Engels R."/>
            <person name="Freedman E."/>
            <person name="Gellesch M."/>
            <person name="Goldberg J."/>
            <person name="Griggs A."/>
            <person name="Gujja S."/>
            <person name="Heiman D."/>
            <person name="Hepburn T."/>
            <person name="Howarth C."/>
            <person name="Jen D."/>
            <person name="Larson L."/>
            <person name="Lewis B."/>
            <person name="Mehta T."/>
            <person name="Park D."/>
            <person name="Pearson M."/>
            <person name="Roberts A."/>
            <person name="Saif S."/>
            <person name="Shea T."/>
            <person name="Shenoy N."/>
            <person name="Sisk P."/>
            <person name="Stolte C."/>
            <person name="Sykes S."/>
            <person name="Walk T."/>
            <person name="White J."/>
            <person name="Yandava C."/>
            <person name="Klein B."/>
            <person name="McEwen J.G."/>
            <person name="Puccia R."/>
            <person name="Goldman G.H."/>
            <person name="Felipe M.S."/>
            <person name="Nino-Vega G."/>
            <person name="San-Blas G."/>
            <person name="Taylor J."/>
            <person name="Mendoza L."/>
            <person name="Galagan J."/>
            <person name="Nusbaum C."/>
            <person name="Birren B."/>
        </authorList>
    </citation>
    <scope>NUCLEOTIDE SEQUENCE</scope>
    <source>
        <strain evidence="2">G186AR</strain>
    </source>
</reference>
<evidence type="ECO:0000313" key="2">
    <source>
        <dbReference type="EMBL" id="EEH11394.1"/>
    </source>
</evidence>
<organism evidence="2 3">
    <name type="scientific">Ajellomyces capsulatus (strain G186AR / H82 / ATCC MYA-2454 / RMSCC 2432)</name>
    <name type="common">Darling's disease fungus</name>
    <name type="synonym">Histoplasma capsulatum</name>
    <dbReference type="NCBI Taxonomy" id="447093"/>
    <lineage>
        <taxon>Eukaryota</taxon>
        <taxon>Fungi</taxon>
        <taxon>Dikarya</taxon>
        <taxon>Ascomycota</taxon>
        <taxon>Pezizomycotina</taxon>
        <taxon>Eurotiomycetes</taxon>
        <taxon>Eurotiomycetidae</taxon>
        <taxon>Onygenales</taxon>
        <taxon>Ajellomycetaceae</taxon>
        <taxon>Histoplasma</taxon>
    </lineage>
</organism>
<feature type="region of interest" description="Disordered" evidence="1">
    <location>
        <begin position="57"/>
        <end position="79"/>
    </location>
</feature>
<dbReference type="EMBL" id="GG663363">
    <property type="protein sequence ID" value="EEH11394.1"/>
    <property type="molecule type" value="Genomic_DNA"/>
</dbReference>
<proteinExistence type="predicted"/>
<gene>
    <name evidence="2" type="ORF">HCBG_00849</name>
</gene>